<name>A0A5C7FAU2_9BACT</name>
<organism evidence="1 2">
    <name type="scientific">Neolewinella aurantiaca</name>
    <dbReference type="NCBI Taxonomy" id="2602767"/>
    <lineage>
        <taxon>Bacteria</taxon>
        <taxon>Pseudomonadati</taxon>
        <taxon>Bacteroidota</taxon>
        <taxon>Saprospiria</taxon>
        <taxon>Saprospirales</taxon>
        <taxon>Lewinellaceae</taxon>
        <taxon>Neolewinella</taxon>
    </lineage>
</organism>
<gene>
    <name evidence="1" type="ORF">FUA23_21615</name>
</gene>
<reference evidence="1 2" key="1">
    <citation type="submission" date="2019-08" db="EMBL/GenBank/DDBJ databases">
        <title>Lewinella sp. strain SSH13 Genome sequencing and assembly.</title>
        <authorList>
            <person name="Kim I."/>
        </authorList>
    </citation>
    <scope>NUCLEOTIDE SEQUENCE [LARGE SCALE GENOMIC DNA]</scope>
    <source>
        <strain evidence="1 2">SSH13</strain>
    </source>
</reference>
<evidence type="ECO:0000313" key="2">
    <source>
        <dbReference type="Proteomes" id="UP000321907"/>
    </source>
</evidence>
<sequence>MVYPAPIQTPITTLQTILRAHASYQQTNGLAAETTAYEREIADAHRLSRSLGRQVELYEKELGYQQKQADRMADLGKDGIVSTQEVEQAAAQTVGARRQREVLVSSDIQNQLRVQQLRQQILQRRLAHREQLADFERQLLVQLKLLRTALDEFRDRYVLIARESGTLSWQPTVREQATVSPADPIGYLLPADGDDKVVARLQLPSLGQGKISLGDKVILDFSAYPSREFGQVEGRLTALAPVALPNQQGEYLRLATVALPDTLLTSYGKTLPFRYNLSGTARVITAERTLLQRLLDQFLNLTKNT</sequence>
<dbReference type="RefSeq" id="WP_147932865.1">
    <property type="nucleotide sequence ID" value="NZ_VOXD01000061.1"/>
</dbReference>
<dbReference type="PANTHER" id="PTHR30386">
    <property type="entry name" value="MEMBRANE FUSION SUBUNIT OF EMRAB-TOLC MULTIDRUG EFFLUX PUMP"/>
    <property type="match status" value="1"/>
</dbReference>
<evidence type="ECO:0000313" key="1">
    <source>
        <dbReference type="EMBL" id="TXF83350.1"/>
    </source>
</evidence>
<proteinExistence type="predicted"/>
<dbReference type="AlphaFoldDB" id="A0A5C7FAU2"/>
<dbReference type="OrthoDB" id="7057889at2"/>
<dbReference type="EMBL" id="VOXD01000061">
    <property type="protein sequence ID" value="TXF83350.1"/>
    <property type="molecule type" value="Genomic_DNA"/>
</dbReference>
<dbReference type="Proteomes" id="UP000321907">
    <property type="component" value="Unassembled WGS sequence"/>
</dbReference>
<protein>
    <recommendedName>
        <fullName evidence="3">HlyD family secretion protein</fullName>
    </recommendedName>
</protein>
<dbReference type="PANTHER" id="PTHR30386:SF28">
    <property type="entry name" value="EXPORTED PROTEIN"/>
    <property type="match status" value="1"/>
</dbReference>
<keyword evidence="2" id="KW-1185">Reference proteome</keyword>
<comment type="caution">
    <text evidence="1">The sequence shown here is derived from an EMBL/GenBank/DDBJ whole genome shotgun (WGS) entry which is preliminary data.</text>
</comment>
<evidence type="ECO:0008006" key="3">
    <source>
        <dbReference type="Google" id="ProtNLM"/>
    </source>
</evidence>
<dbReference type="InterPro" id="IPR050739">
    <property type="entry name" value="MFP"/>
</dbReference>
<accession>A0A5C7FAU2</accession>